<dbReference type="VEuPathDB" id="TrichDB:TRFO_05793"/>
<dbReference type="GO" id="GO:0008270">
    <property type="term" value="F:zinc ion binding"/>
    <property type="evidence" value="ECO:0007669"/>
    <property type="project" value="UniProtKB-KW"/>
</dbReference>
<organism evidence="3 4">
    <name type="scientific">Tritrichomonas foetus</name>
    <dbReference type="NCBI Taxonomy" id="1144522"/>
    <lineage>
        <taxon>Eukaryota</taxon>
        <taxon>Metamonada</taxon>
        <taxon>Parabasalia</taxon>
        <taxon>Tritrichomonadida</taxon>
        <taxon>Tritrichomonadidae</taxon>
        <taxon>Tritrichomonas</taxon>
    </lineage>
</organism>
<proteinExistence type="predicted"/>
<evidence type="ECO:0000313" key="3">
    <source>
        <dbReference type="EMBL" id="OHT05670.1"/>
    </source>
</evidence>
<dbReference type="InterPro" id="IPR001841">
    <property type="entry name" value="Znf_RING"/>
</dbReference>
<dbReference type="InterPro" id="IPR045194">
    <property type="entry name" value="MGRN1/RNF157-like"/>
</dbReference>
<dbReference type="RefSeq" id="XP_068358806.1">
    <property type="nucleotide sequence ID" value="XM_068492711.1"/>
</dbReference>
<dbReference type="EMBL" id="MLAK01000749">
    <property type="protein sequence ID" value="OHT05670.1"/>
    <property type="molecule type" value="Genomic_DNA"/>
</dbReference>
<feature type="domain" description="RING-type" evidence="2">
    <location>
        <begin position="184"/>
        <end position="223"/>
    </location>
</feature>
<evidence type="ECO:0000259" key="2">
    <source>
        <dbReference type="PROSITE" id="PS50089"/>
    </source>
</evidence>
<dbReference type="Pfam" id="PF13920">
    <property type="entry name" value="zf-C3HC4_3"/>
    <property type="match status" value="1"/>
</dbReference>
<dbReference type="PROSITE" id="PS50089">
    <property type="entry name" value="ZF_RING_2"/>
    <property type="match status" value="1"/>
</dbReference>
<keyword evidence="1" id="KW-0863">Zinc-finger</keyword>
<sequence length="237" mass="25747">MGGTFSLLPLQEPMWFSYYGPIRHAEASEALDAAITSHLQEIGSSSAIPIRKEVADQVIVPVALNTPPFTESDGVITVHYATSMPGRLSLLADLPIDVVDFDIGLDLTFSFPRTVEGQLSLQFDFDVNNGVSSRIYIINIPSDSLPSIVDDKVIVDGVTSSVSRVFHEDGDDEDGDTDFSDGLCLICCTNPATVIAFPCRHCCMCRSCSEKFATLSNHCPVCRAIVHELIECSTPEK</sequence>
<dbReference type="PANTHER" id="PTHR22996">
    <property type="entry name" value="MAHOGUNIN"/>
    <property type="match status" value="1"/>
</dbReference>
<dbReference type="InterPro" id="IPR013083">
    <property type="entry name" value="Znf_RING/FYVE/PHD"/>
</dbReference>
<evidence type="ECO:0000256" key="1">
    <source>
        <dbReference type="PROSITE-ProRule" id="PRU00175"/>
    </source>
</evidence>
<reference evidence="3" key="1">
    <citation type="submission" date="2016-10" db="EMBL/GenBank/DDBJ databases">
        <authorList>
            <person name="Benchimol M."/>
            <person name="Almeida L.G."/>
            <person name="Vasconcelos A.T."/>
            <person name="Perreira-Neves A."/>
            <person name="Rosa I.A."/>
            <person name="Tasca T."/>
            <person name="Bogo M.R."/>
            <person name="de Souza W."/>
        </authorList>
    </citation>
    <scope>NUCLEOTIDE SEQUENCE [LARGE SCALE GENOMIC DNA]</scope>
    <source>
        <strain evidence="3">K</strain>
    </source>
</reference>
<name>A0A1J4K7J9_9EUKA</name>
<dbReference type="AlphaFoldDB" id="A0A1J4K7J9"/>
<dbReference type="GeneID" id="94827415"/>
<dbReference type="OrthoDB" id="1711136at2759"/>
<gene>
    <name evidence="3" type="ORF">TRFO_05793</name>
</gene>
<dbReference type="Gene3D" id="3.30.40.10">
    <property type="entry name" value="Zinc/RING finger domain, C3HC4 (zinc finger)"/>
    <property type="match status" value="1"/>
</dbReference>
<dbReference type="GO" id="GO:0061630">
    <property type="term" value="F:ubiquitin protein ligase activity"/>
    <property type="evidence" value="ECO:0007669"/>
    <property type="project" value="UniProtKB-EC"/>
</dbReference>
<dbReference type="SUPFAM" id="SSF57850">
    <property type="entry name" value="RING/U-box"/>
    <property type="match status" value="1"/>
</dbReference>
<dbReference type="Proteomes" id="UP000179807">
    <property type="component" value="Unassembled WGS sequence"/>
</dbReference>
<comment type="caution">
    <text evidence="3">The sequence shown here is derived from an EMBL/GenBank/DDBJ whole genome shotgun (WGS) entry which is preliminary data.</text>
</comment>
<evidence type="ECO:0000313" key="4">
    <source>
        <dbReference type="Proteomes" id="UP000179807"/>
    </source>
</evidence>
<keyword evidence="4" id="KW-1185">Reference proteome</keyword>
<keyword evidence="1" id="KW-0479">Metal-binding</keyword>
<protein>
    <recommendedName>
        <fullName evidence="2">RING-type domain-containing protein</fullName>
    </recommendedName>
</protein>
<accession>A0A1J4K7J9</accession>
<dbReference type="GO" id="GO:0016567">
    <property type="term" value="P:protein ubiquitination"/>
    <property type="evidence" value="ECO:0007669"/>
    <property type="project" value="TreeGrafter"/>
</dbReference>
<dbReference type="PANTHER" id="PTHR22996:SF0">
    <property type="entry name" value="RE60872P-RELATED"/>
    <property type="match status" value="1"/>
</dbReference>
<keyword evidence="1" id="KW-0862">Zinc</keyword>